<dbReference type="InterPro" id="IPR014729">
    <property type="entry name" value="Rossmann-like_a/b/a_fold"/>
</dbReference>
<keyword evidence="5 9" id="KW-0067">ATP-binding</keyword>
<dbReference type="GO" id="GO:0004814">
    <property type="term" value="F:arginine-tRNA ligase activity"/>
    <property type="evidence" value="ECO:0007669"/>
    <property type="project" value="UniProtKB-EC"/>
</dbReference>
<keyword evidence="12" id="KW-1185">Reference proteome</keyword>
<dbReference type="PANTHER" id="PTHR11956">
    <property type="entry name" value="ARGINYL-TRNA SYNTHETASE"/>
    <property type="match status" value="1"/>
</dbReference>
<keyword evidence="7 9" id="KW-0030">Aminoacyl-tRNA synthetase</keyword>
<dbReference type="SUPFAM" id="SSF52374">
    <property type="entry name" value="Nucleotidylyl transferase"/>
    <property type="match status" value="1"/>
</dbReference>
<protein>
    <recommendedName>
        <fullName evidence="2">arginine--tRNA ligase</fullName>
        <ecNumber evidence="2">6.1.1.19</ecNumber>
    </recommendedName>
</protein>
<dbReference type="AlphaFoldDB" id="A0ABD0JIJ4"/>
<comment type="caution">
    <text evidence="11">The sequence shown here is derived from an EMBL/GenBank/DDBJ whole genome shotgun (WGS) entry which is preliminary data.</text>
</comment>
<dbReference type="SUPFAM" id="SSF47323">
    <property type="entry name" value="Anticodon-binding domain of a subclass of class I aminoacyl-tRNA synthetases"/>
    <property type="match status" value="1"/>
</dbReference>
<proteinExistence type="inferred from homology"/>
<evidence type="ECO:0000256" key="6">
    <source>
        <dbReference type="ARBA" id="ARBA00022917"/>
    </source>
</evidence>
<evidence type="ECO:0000256" key="1">
    <source>
        <dbReference type="ARBA" id="ARBA00005594"/>
    </source>
</evidence>
<dbReference type="Pfam" id="PF05746">
    <property type="entry name" value="DALR_1"/>
    <property type="match status" value="1"/>
</dbReference>
<dbReference type="InterPro" id="IPR009080">
    <property type="entry name" value="tRNAsynth_Ia_anticodon-bd"/>
</dbReference>
<accession>A0ABD0JIJ4</accession>
<evidence type="ECO:0000313" key="12">
    <source>
        <dbReference type="Proteomes" id="UP001519460"/>
    </source>
</evidence>
<evidence type="ECO:0000256" key="8">
    <source>
        <dbReference type="ARBA" id="ARBA00049339"/>
    </source>
</evidence>
<dbReference type="SMART" id="SM00836">
    <property type="entry name" value="DALR_1"/>
    <property type="match status" value="1"/>
</dbReference>
<dbReference type="Gene3D" id="3.40.50.620">
    <property type="entry name" value="HUPs"/>
    <property type="match status" value="1"/>
</dbReference>
<evidence type="ECO:0000256" key="4">
    <source>
        <dbReference type="ARBA" id="ARBA00022741"/>
    </source>
</evidence>
<feature type="non-terminal residue" evidence="11">
    <location>
        <position position="1"/>
    </location>
</feature>
<dbReference type="InterPro" id="IPR008909">
    <property type="entry name" value="DALR_anticod-bd"/>
</dbReference>
<dbReference type="EC" id="6.1.1.19" evidence="2"/>
<dbReference type="InterPro" id="IPR035684">
    <property type="entry name" value="ArgRS_core"/>
</dbReference>
<reference evidence="11 12" key="1">
    <citation type="journal article" date="2023" name="Sci. Data">
        <title>Genome assembly of the Korean intertidal mud-creeper Batillaria attramentaria.</title>
        <authorList>
            <person name="Patra A.K."/>
            <person name="Ho P.T."/>
            <person name="Jun S."/>
            <person name="Lee S.J."/>
            <person name="Kim Y."/>
            <person name="Won Y.J."/>
        </authorList>
    </citation>
    <scope>NUCLEOTIDE SEQUENCE [LARGE SCALE GENOMIC DNA]</scope>
    <source>
        <strain evidence="11">Wonlab-2016</strain>
    </source>
</reference>
<evidence type="ECO:0000256" key="9">
    <source>
        <dbReference type="RuleBase" id="RU363038"/>
    </source>
</evidence>
<dbReference type="FunFam" id="1.10.730.10:FF:000064">
    <property type="entry name" value="Probable arginine--tRNA ligase, cytoplasmic"/>
    <property type="match status" value="1"/>
</dbReference>
<name>A0ABD0JIJ4_9CAEN</name>
<evidence type="ECO:0000256" key="5">
    <source>
        <dbReference type="ARBA" id="ARBA00022840"/>
    </source>
</evidence>
<keyword evidence="6 9" id="KW-0648">Protein biosynthesis</keyword>
<organism evidence="11 12">
    <name type="scientific">Batillaria attramentaria</name>
    <dbReference type="NCBI Taxonomy" id="370345"/>
    <lineage>
        <taxon>Eukaryota</taxon>
        <taxon>Metazoa</taxon>
        <taxon>Spiralia</taxon>
        <taxon>Lophotrochozoa</taxon>
        <taxon>Mollusca</taxon>
        <taxon>Gastropoda</taxon>
        <taxon>Caenogastropoda</taxon>
        <taxon>Sorbeoconcha</taxon>
        <taxon>Cerithioidea</taxon>
        <taxon>Batillariidae</taxon>
        <taxon>Batillaria</taxon>
    </lineage>
</organism>
<dbReference type="InterPro" id="IPR001278">
    <property type="entry name" value="Arg-tRNA-ligase"/>
</dbReference>
<dbReference type="Pfam" id="PF00750">
    <property type="entry name" value="tRNA-synt_1d"/>
    <property type="match status" value="1"/>
</dbReference>
<gene>
    <name evidence="11" type="ORF">BaRGS_00034237</name>
</gene>
<sequence length="176" mass="20054">VLTPEEMRKAMEAVAYGCIKYADLSHNRTKDYIFSFDKMLDDRGNTAAYLLYAYTRIRSIARLAQVSPEQLKQAAETSSLELAHAAEWKLAKSLLRFPDVVVRILDDLYMHTLCEYLYDLSSVFTEFYENCYCVEKDKKTGKIVKVNMSRLLLCEATANTIGAAFHILGVTPVDKM</sequence>
<dbReference type="PANTHER" id="PTHR11956:SF5">
    <property type="entry name" value="ARGININE--TRNA LIGASE, CYTOPLASMIC"/>
    <property type="match status" value="1"/>
</dbReference>
<dbReference type="Proteomes" id="UP001519460">
    <property type="component" value="Unassembled WGS sequence"/>
</dbReference>
<evidence type="ECO:0000256" key="2">
    <source>
        <dbReference type="ARBA" id="ARBA00012837"/>
    </source>
</evidence>
<keyword evidence="4 9" id="KW-0547">Nucleotide-binding</keyword>
<evidence type="ECO:0000256" key="7">
    <source>
        <dbReference type="ARBA" id="ARBA00023146"/>
    </source>
</evidence>
<dbReference type="GO" id="GO:0006412">
    <property type="term" value="P:translation"/>
    <property type="evidence" value="ECO:0007669"/>
    <property type="project" value="UniProtKB-KW"/>
</dbReference>
<evidence type="ECO:0000313" key="11">
    <source>
        <dbReference type="EMBL" id="KAK7474543.1"/>
    </source>
</evidence>
<comment type="similarity">
    <text evidence="1 9">Belongs to the class-I aminoacyl-tRNA synthetase family.</text>
</comment>
<keyword evidence="3 9" id="KW-0436">Ligase</keyword>
<comment type="catalytic activity">
    <reaction evidence="8">
        <text>tRNA(Arg) + L-arginine + ATP = L-arginyl-tRNA(Arg) + AMP + diphosphate</text>
        <dbReference type="Rhea" id="RHEA:20301"/>
        <dbReference type="Rhea" id="RHEA-COMP:9658"/>
        <dbReference type="Rhea" id="RHEA-COMP:9673"/>
        <dbReference type="ChEBI" id="CHEBI:30616"/>
        <dbReference type="ChEBI" id="CHEBI:32682"/>
        <dbReference type="ChEBI" id="CHEBI:33019"/>
        <dbReference type="ChEBI" id="CHEBI:78442"/>
        <dbReference type="ChEBI" id="CHEBI:78513"/>
        <dbReference type="ChEBI" id="CHEBI:456215"/>
        <dbReference type="EC" id="6.1.1.19"/>
    </reaction>
</comment>
<dbReference type="Gene3D" id="1.10.730.10">
    <property type="entry name" value="Isoleucyl-tRNA Synthetase, Domain 1"/>
    <property type="match status" value="1"/>
</dbReference>
<feature type="domain" description="DALR anticodon binding" evidence="10">
    <location>
        <begin position="50"/>
        <end position="176"/>
    </location>
</feature>
<dbReference type="GO" id="GO:0005524">
    <property type="term" value="F:ATP binding"/>
    <property type="evidence" value="ECO:0007669"/>
    <property type="project" value="UniProtKB-KW"/>
</dbReference>
<dbReference type="EMBL" id="JACVVK020000434">
    <property type="protein sequence ID" value="KAK7474543.1"/>
    <property type="molecule type" value="Genomic_DNA"/>
</dbReference>
<evidence type="ECO:0000259" key="10">
    <source>
        <dbReference type="SMART" id="SM00836"/>
    </source>
</evidence>
<evidence type="ECO:0000256" key="3">
    <source>
        <dbReference type="ARBA" id="ARBA00022598"/>
    </source>
</evidence>